<evidence type="ECO:0000313" key="2">
    <source>
        <dbReference type="EMBL" id="KGJ54142.1"/>
    </source>
</evidence>
<accession>A0A099IAA6</accession>
<feature type="transmembrane region" description="Helical" evidence="1">
    <location>
        <begin position="196"/>
        <end position="216"/>
    </location>
</feature>
<feature type="transmembrane region" description="Helical" evidence="1">
    <location>
        <begin position="73"/>
        <end position="92"/>
    </location>
</feature>
<dbReference type="AlphaFoldDB" id="A0A099IAA6"/>
<evidence type="ECO:0000256" key="1">
    <source>
        <dbReference type="SAM" id="Phobius"/>
    </source>
</evidence>
<dbReference type="Proteomes" id="UP000030008">
    <property type="component" value="Unassembled WGS sequence"/>
</dbReference>
<dbReference type="EMBL" id="JQIF01000022">
    <property type="protein sequence ID" value="KGJ54142.1"/>
    <property type="molecule type" value="Genomic_DNA"/>
</dbReference>
<reference evidence="2 3" key="1">
    <citation type="submission" date="2014-08" db="EMBL/GenBank/DDBJ databases">
        <title>Clostridium innocuum, an unnegligible vancomycin-resistant pathogen causing extra-intestinal infections.</title>
        <authorList>
            <person name="Feng Y."/>
            <person name="Chiu C.-H."/>
        </authorList>
    </citation>
    <scope>NUCLEOTIDE SEQUENCE [LARGE SCALE GENOMIC DNA]</scope>
    <source>
        <strain evidence="2 3">AN88</strain>
    </source>
</reference>
<sequence>MKQKLIQVDEAAMEQTILLCQKEQEQYTQKNCTSLLQLILRYMWLDFRFYMILSIIGLLISILLITLDAVNAQIYTAIYFFILGISALYEYYKCSHYRMLDIISPVYLNPCRAFLIRTAGIALNGLVMSFILLVIFILKESWIPADFIMTGIVPLYAMQIIFTHLIHRIKGYISALAAYSMFYCIYLFIYSQYIRYMISNPQAVLVILIVSCLTLFNMRQLNKGMSDTERRQQKWSWL</sequence>
<feature type="transmembrane region" description="Helical" evidence="1">
    <location>
        <begin position="143"/>
        <end position="165"/>
    </location>
</feature>
<comment type="caution">
    <text evidence="2">The sequence shown here is derived from an EMBL/GenBank/DDBJ whole genome shotgun (WGS) entry which is preliminary data.</text>
</comment>
<feature type="transmembrane region" description="Helical" evidence="1">
    <location>
        <begin position="172"/>
        <end position="190"/>
    </location>
</feature>
<evidence type="ECO:0000313" key="3">
    <source>
        <dbReference type="Proteomes" id="UP000030008"/>
    </source>
</evidence>
<proteinExistence type="predicted"/>
<protein>
    <submittedName>
        <fullName evidence="2">Membrane protein</fullName>
    </submittedName>
</protein>
<organism evidence="2 3">
    <name type="scientific">Clostridium innocuum</name>
    <dbReference type="NCBI Taxonomy" id="1522"/>
    <lineage>
        <taxon>Bacteria</taxon>
        <taxon>Bacillati</taxon>
        <taxon>Bacillota</taxon>
        <taxon>Clostridia</taxon>
        <taxon>Eubacteriales</taxon>
        <taxon>Clostridiaceae</taxon>
        <taxon>Clostridium</taxon>
    </lineage>
</organism>
<keyword evidence="1" id="KW-1133">Transmembrane helix</keyword>
<keyword evidence="1" id="KW-0472">Membrane</keyword>
<feature type="transmembrane region" description="Helical" evidence="1">
    <location>
        <begin position="47"/>
        <end position="67"/>
    </location>
</feature>
<keyword evidence="1" id="KW-0812">Transmembrane</keyword>
<gene>
    <name evidence="2" type="ORF">CIAN88_05135</name>
</gene>
<name>A0A099IAA6_CLOIN</name>
<dbReference type="RefSeq" id="WP_044904463.1">
    <property type="nucleotide sequence ID" value="NZ_JAQCQO010000025.1"/>
</dbReference>
<feature type="transmembrane region" description="Helical" evidence="1">
    <location>
        <begin position="113"/>
        <end position="137"/>
    </location>
</feature>